<dbReference type="EMBL" id="QUSZ01001811">
    <property type="protein sequence ID" value="RHY24629.1"/>
    <property type="molecule type" value="Genomic_DNA"/>
</dbReference>
<evidence type="ECO:0000313" key="1">
    <source>
        <dbReference type="EMBL" id="RHY24629.1"/>
    </source>
</evidence>
<dbReference type="Proteomes" id="UP000265427">
    <property type="component" value="Unassembled WGS sequence"/>
</dbReference>
<dbReference type="EMBL" id="QUTB01005229">
    <property type="protein sequence ID" value="RHY56801.1"/>
    <property type="molecule type" value="Genomic_DNA"/>
</dbReference>
<organism evidence="1 3">
    <name type="scientific">Aphanomyces astaci</name>
    <name type="common">Crayfish plague agent</name>
    <dbReference type="NCBI Taxonomy" id="112090"/>
    <lineage>
        <taxon>Eukaryota</taxon>
        <taxon>Sar</taxon>
        <taxon>Stramenopiles</taxon>
        <taxon>Oomycota</taxon>
        <taxon>Saprolegniomycetes</taxon>
        <taxon>Saprolegniales</taxon>
        <taxon>Verrucalvaceae</taxon>
        <taxon>Aphanomyces</taxon>
    </lineage>
</organism>
<comment type="caution">
    <text evidence="1">The sequence shown here is derived from an EMBL/GenBank/DDBJ whole genome shotgun (WGS) entry which is preliminary data.</text>
</comment>
<name>A0A397BRG0_APHAT</name>
<evidence type="ECO:0000313" key="2">
    <source>
        <dbReference type="EMBL" id="RHY56801.1"/>
    </source>
</evidence>
<accession>A0A397BRG0</accession>
<gene>
    <name evidence="2" type="ORF">DYB34_010168</name>
    <name evidence="1" type="ORF">DYB36_011934</name>
</gene>
<proteinExistence type="predicted"/>
<dbReference type="Proteomes" id="UP000283543">
    <property type="component" value="Unassembled WGS sequence"/>
</dbReference>
<dbReference type="AlphaFoldDB" id="A0A397BRG0"/>
<protein>
    <submittedName>
        <fullName evidence="1">Uncharacterized protein</fullName>
    </submittedName>
</protein>
<sequence>MHETAPVQVQQCDNDLGGALLGKCFGEATLMAPQRLIHWLAGKDVHDKVCGVVDVERSLQDATKGSLLRI</sequence>
<evidence type="ECO:0000313" key="3">
    <source>
        <dbReference type="Proteomes" id="UP000265427"/>
    </source>
</evidence>
<reference evidence="3 4" key="1">
    <citation type="submission" date="2018-08" db="EMBL/GenBank/DDBJ databases">
        <title>Aphanomyces genome sequencing and annotation.</title>
        <authorList>
            <person name="Minardi D."/>
            <person name="Oidtmann B."/>
            <person name="Van Der Giezen M."/>
            <person name="Studholme D.J."/>
        </authorList>
    </citation>
    <scope>NUCLEOTIDE SEQUENCE [LARGE SCALE GENOMIC DNA]</scope>
    <source>
        <strain evidence="1 3">Kv</strain>
        <strain evidence="2 4">Si</strain>
    </source>
</reference>
<evidence type="ECO:0000313" key="4">
    <source>
        <dbReference type="Proteomes" id="UP000283543"/>
    </source>
</evidence>